<reference evidence="2 3" key="1">
    <citation type="submission" date="2015-12" db="EMBL/GenBank/DDBJ databases">
        <title>Serinicoccus chungangenesis strain CD08_5 genome sequencing and assembly.</title>
        <authorList>
            <person name="Chander A.M."/>
            <person name="Kaur G."/>
            <person name="Nair G.R."/>
            <person name="Dhawan D.K."/>
            <person name="Kochhar R.K."/>
            <person name="Mayilraj S."/>
            <person name="Bhadada S.K."/>
        </authorList>
    </citation>
    <scope>NUCLEOTIDE SEQUENCE [LARGE SCALE GENOMIC DNA]</scope>
    <source>
        <strain evidence="2 3">CD08_5</strain>
    </source>
</reference>
<evidence type="ECO:0000313" key="3">
    <source>
        <dbReference type="Proteomes" id="UP000054837"/>
    </source>
</evidence>
<dbReference type="PANTHER" id="PTHR34094:SF1">
    <property type="entry name" value="PROTEIN FAM185A"/>
    <property type="match status" value="1"/>
</dbReference>
<name>A0A0W8IA98_9MICO</name>
<dbReference type="STRING" id="767452.AVL62_11895"/>
<gene>
    <name evidence="2" type="ORF">AVL62_11895</name>
</gene>
<dbReference type="PANTHER" id="PTHR34094">
    <property type="match status" value="1"/>
</dbReference>
<dbReference type="EMBL" id="LQBL01000011">
    <property type="protein sequence ID" value="KUG56830.1"/>
    <property type="molecule type" value="Genomic_DNA"/>
</dbReference>
<feature type="domain" description="DUF4097" evidence="1">
    <location>
        <begin position="94"/>
        <end position="252"/>
    </location>
</feature>
<dbReference type="AlphaFoldDB" id="A0A0W8IA98"/>
<sequence length="280" mass="28761">MDTTTRTTRTVTFAEDDLVHLEVKNHSGDVAVRYDAPAGTAEVTLSCARPVDFEPVTAVSQHGRVLVDVPALVSPDGGRRGLAVSIGSFSIGTGHERVHVEVHLPERTELRVGTRNGDVVLQGAGGAATVRAGSGDLAIEEVGVLRASTGSGDVRVGRLVAGSVTSGSGDVVVDTSTGPGPLEVRSGSGDILVHDSHQDATVATGSGDVDVAHGHGELAVRTGTGDVRVRVPRGIPVWLDLSSGLGEVRRDLEGAGEPAPDQHFLTVGVRTGTGDITVHH</sequence>
<dbReference type="RefSeq" id="WP_058890576.1">
    <property type="nucleotide sequence ID" value="NZ_BAABLU010000002.1"/>
</dbReference>
<protein>
    <recommendedName>
        <fullName evidence="1">DUF4097 domain-containing protein</fullName>
    </recommendedName>
</protein>
<accession>A0A0W8IA98</accession>
<dbReference type="Pfam" id="PF13349">
    <property type="entry name" value="DUF4097"/>
    <property type="match status" value="1"/>
</dbReference>
<proteinExistence type="predicted"/>
<dbReference type="OrthoDB" id="9810998at2"/>
<comment type="caution">
    <text evidence="2">The sequence shown here is derived from an EMBL/GenBank/DDBJ whole genome shotgun (WGS) entry which is preliminary data.</text>
</comment>
<dbReference type="Proteomes" id="UP000054837">
    <property type="component" value="Unassembled WGS sequence"/>
</dbReference>
<organism evidence="2 3">
    <name type="scientific">Serinicoccus chungangensis</name>
    <dbReference type="NCBI Taxonomy" id="767452"/>
    <lineage>
        <taxon>Bacteria</taxon>
        <taxon>Bacillati</taxon>
        <taxon>Actinomycetota</taxon>
        <taxon>Actinomycetes</taxon>
        <taxon>Micrococcales</taxon>
        <taxon>Ornithinimicrobiaceae</taxon>
        <taxon>Serinicoccus</taxon>
    </lineage>
</organism>
<evidence type="ECO:0000313" key="2">
    <source>
        <dbReference type="EMBL" id="KUG56830.1"/>
    </source>
</evidence>
<keyword evidence="3" id="KW-1185">Reference proteome</keyword>
<evidence type="ECO:0000259" key="1">
    <source>
        <dbReference type="Pfam" id="PF13349"/>
    </source>
</evidence>
<dbReference type="Gene3D" id="2.160.20.120">
    <property type="match status" value="1"/>
</dbReference>
<dbReference type="InterPro" id="IPR025164">
    <property type="entry name" value="Toastrack_DUF4097"/>
</dbReference>